<name>A0A2J5HFU4_9EURO</name>
<sequence>MSNETSQSTQMSSLQLIRPQAKQHTYVKCHDASKVSLADRGDKNDREYMGATGHCACRVDFFPISKLVVAPARPFHDRQTDCRAKENGRGNKKKEERKKKKTGTKRKKEKRVVTGRWANRPNSCRPPTSDLSLAVQLASLTTGKHRVGWSVLQPR</sequence>
<dbReference type="Proteomes" id="UP000235023">
    <property type="component" value="Unassembled WGS sequence"/>
</dbReference>
<feature type="compositionally biased region" description="Polar residues" evidence="1">
    <location>
        <begin position="120"/>
        <end position="129"/>
    </location>
</feature>
<feature type="compositionally biased region" description="Basic residues" evidence="1">
    <location>
        <begin position="90"/>
        <end position="110"/>
    </location>
</feature>
<keyword evidence="3" id="KW-1185">Reference proteome</keyword>
<accession>A0A2J5HFU4</accession>
<dbReference type="AlphaFoldDB" id="A0A2J5HFU4"/>
<feature type="compositionally biased region" description="Basic and acidic residues" evidence="1">
    <location>
        <begin position="74"/>
        <end position="89"/>
    </location>
</feature>
<evidence type="ECO:0000256" key="1">
    <source>
        <dbReference type="SAM" id="MobiDB-lite"/>
    </source>
</evidence>
<proteinExistence type="predicted"/>
<evidence type="ECO:0000313" key="2">
    <source>
        <dbReference type="EMBL" id="PLN75789.1"/>
    </source>
</evidence>
<reference evidence="3" key="1">
    <citation type="submission" date="2017-12" db="EMBL/GenBank/DDBJ databases">
        <authorList>
            <consortium name="DOE Joint Genome Institute"/>
            <person name="Mondo S.J."/>
            <person name="Kjaerbolling I."/>
            <person name="Vesth T.C."/>
            <person name="Frisvad J.C."/>
            <person name="Nybo J.L."/>
            <person name="Theobald S."/>
            <person name="Kuo A."/>
            <person name="Bowyer P."/>
            <person name="Matsuda Y."/>
            <person name="Lyhne E.K."/>
            <person name="Kogle M.E."/>
            <person name="Clum A."/>
            <person name="Lipzen A."/>
            <person name="Salamov A."/>
            <person name="Ngan C.Y."/>
            <person name="Daum C."/>
            <person name="Chiniquy J."/>
            <person name="Barry K."/>
            <person name="LaButti K."/>
            <person name="Haridas S."/>
            <person name="Simmons B.A."/>
            <person name="Magnuson J.K."/>
            <person name="Mortensen U.H."/>
            <person name="Larsen T.O."/>
            <person name="Grigoriev I.V."/>
            <person name="Baker S.E."/>
            <person name="Andersen M.R."/>
            <person name="Nordberg H.P."/>
            <person name="Cantor M.N."/>
            <person name="Hua S.X."/>
        </authorList>
    </citation>
    <scope>NUCLEOTIDE SEQUENCE [LARGE SCALE GENOMIC DNA]</scope>
    <source>
        <strain evidence="3">IBT 19404</strain>
    </source>
</reference>
<organism evidence="2 3">
    <name type="scientific">Aspergillus taichungensis</name>
    <dbReference type="NCBI Taxonomy" id="482145"/>
    <lineage>
        <taxon>Eukaryota</taxon>
        <taxon>Fungi</taxon>
        <taxon>Dikarya</taxon>
        <taxon>Ascomycota</taxon>
        <taxon>Pezizomycotina</taxon>
        <taxon>Eurotiomycetes</taxon>
        <taxon>Eurotiomycetidae</taxon>
        <taxon>Eurotiales</taxon>
        <taxon>Aspergillaceae</taxon>
        <taxon>Aspergillus</taxon>
        <taxon>Aspergillus subgen. Circumdati</taxon>
    </lineage>
</organism>
<gene>
    <name evidence="2" type="ORF">BDW42DRAFT_32635</name>
</gene>
<dbReference type="EMBL" id="KZ559637">
    <property type="protein sequence ID" value="PLN75789.1"/>
    <property type="molecule type" value="Genomic_DNA"/>
</dbReference>
<feature type="region of interest" description="Disordered" evidence="1">
    <location>
        <begin position="73"/>
        <end position="129"/>
    </location>
</feature>
<protein>
    <submittedName>
        <fullName evidence="2">Uncharacterized protein</fullName>
    </submittedName>
</protein>
<evidence type="ECO:0000313" key="3">
    <source>
        <dbReference type="Proteomes" id="UP000235023"/>
    </source>
</evidence>